<evidence type="ECO:0000256" key="1">
    <source>
        <dbReference type="ARBA" id="ARBA00004651"/>
    </source>
</evidence>
<dbReference type="Pfam" id="PF19300">
    <property type="entry name" value="BPD_transp_1_N"/>
    <property type="match status" value="1"/>
</dbReference>
<dbReference type="SUPFAM" id="SSF161098">
    <property type="entry name" value="MetI-like"/>
    <property type="match status" value="1"/>
</dbReference>
<reference evidence="9 10" key="1">
    <citation type="submission" date="2019-07" db="EMBL/GenBank/DDBJ databases">
        <title>Whole genome shotgun sequence of Reyranella soli NBRC 108950.</title>
        <authorList>
            <person name="Hosoyama A."/>
            <person name="Uohara A."/>
            <person name="Ohji S."/>
            <person name="Ichikawa N."/>
        </authorList>
    </citation>
    <scope>NUCLEOTIDE SEQUENCE [LARGE SCALE GENOMIC DNA]</scope>
    <source>
        <strain evidence="9 10">NBRC 108950</strain>
    </source>
</reference>
<feature type="transmembrane region" description="Helical" evidence="7">
    <location>
        <begin position="243"/>
        <end position="264"/>
    </location>
</feature>
<evidence type="ECO:0000256" key="5">
    <source>
        <dbReference type="ARBA" id="ARBA00022989"/>
    </source>
</evidence>
<dbReference type="EMBL" id="BKAJ01000030">
    <property type="protein sequence ID" value="GEP54407.1"/>
    <property type="molecule type" value="Genomic_DNA"/>
</dbReference>
<dbReference type="CDD" id="cd06261">
    <property type="entry name" value="TM_PBP2"/>
    <property type="match status" value="1"/>
</dbReference>
<dbReference type="Pfam" id="PF00528">
    <property type="entry name" value="BPD_transp_1"/>
    <property type="match status" value="1"/>
</dbReference>
<dbReference type="AlphaFoldDB" id="A0A512N5Y1"/>
<feature type="transmembrane region" description="Helical" evidence="7">
    <location>
        <begin position="12"/>
        <end position="30"/>
    </location>
</feature>
<evidence type="ECO:0000256" key="2">
    <source>
        <dbReference type="ARBA" id="ARBA00022448"/>
    </source>
</evidence>
<keyword evidence="10" id="KW-1185">Reference proteome</keyword>
<evidence type="ECO:0000313" key="10">
    <source>
        <dbReference type="Proteomes" id="UP000321058"/>
    </source>
</evidence>
<feature type="transmembrane region" description="Helical" evidence="7">
    <location>
        <begin position="188"/>
        <end position="207"/>
    </location>
</feature>
<proteinExistence type="inferred from homology"/>
<dbReference type="GO" id="GO:0005886">
    <property type="term" value="C:plasma membrane"/>
    <property type="evidence" value="ECO:0007669"/>
    <property type="project" value="UniProtKB-SubCell"/>
</dbReference>
<feature type="transmembrane region" description="Helical" evidence="7">
    <location>
        <begin position="133"/>
        <end position="159"/>
    </location>
</feature>
<dbReference type="PROSITE" id="PS50928">
    <property type="entry name" value="ABC_TM1"/>
    <property type="match status" value="1"/>
</dbReference>
<dbReference type="OrthoDB" id="7834831at2"/>
<keyword evidence="4 7" id="KW-0812">Transmembrane</keyword>
<evidence type="ECO:0000256" key="7">
    <source>
        <dbReference type="RuleBase" id="RU363032"/>
    </source>
</evidence>
<evidence type="ECO:0000259" key="8">
    <source>
        <dbReference type="PROSITE" id="PS50928"/>
    </source>
</evidence>
<keyword evidence="6 7" id="KW-0472">Membrane</keyword>
<feature type="transmembrane region" description="Helical" evidence="7">
    <location>
        <begin position="289"/>
        <end position="315"/>
    </location>
</feature>
<dbReference type="PANTHER" id="PTHR43163:SF6">
    <property type="entry name" value="DIPEPTIDE TRANSPORT SYSTEM PERMEASE PROTEIN DPPB-RELATED"/>
    <property type="match status" value="1"/>
</dbReference>
<keyword evidence="3" id="KW-1003">Cell membrane</keyword>
<evidence type="ECO:0000256" key="6">
    <source>
        <dbReference type="ARBA" id="ARBA00023136"/>
    </source>
</evidence>
<gene>
    <name evidence="9" type="ORF">RSO01_15730</name>
</gene>
<accession>A0A512N5Y1</accession>
<keyword evidence="2 7" id="KW-0813">Transport</keyword>
<dbReference type="InterPro" id="IPR045621">
    <property type="entry name" value="BPD_transp_1_N"/>
</dbReference>
<protein>
    <submittedName>
        <fullName evidence="9">Peptide ABC transporter permease</fullName>
    </submittedName>
</protein>
<evidence type="ECO:0000256" key="4">
    <source>
        <dbReference type="ARBA" id="ARBA00022692"/>
    </source>
</evidence>
<feature type="transmembrane region" description="Helical" evidence="7">
    <location>
        <begin position="101"/>
        <end position="121"/>
    </location>
</feature>
<comment type="caution">
    <text evidence="9">The sequence shown here is derived from an EMBL/GenBank/DDBJ whole genome shotgun (WGS) entry which is preliminary data.</text>
</comment>
<evidence type="ECO:0000256" key="3">
    <source>
        <dbReference type="ARBA" id="ARBA00022475"/>
    </source>
</evidence>
<dbReference type="GO" id="GO:0071916">
    <property type="term" value="F:dipeptide transmembrane transporter activity"/>
    <property type="evidence" value="ECO:0007669"/>
    <property type="project" value="TreeGrafter"/>
</dbReference>
<evidence type="ECO:0000313" key="9">
    <source>
        <dbReference type="EMBL" id="GEP54407.1"/>
    </source>
</evidence>
<dbReference type="InterPro" id="IPR035906">
    <property type="entry name" value="MetI-like_sf"/>
</dbReference>
<dbReference type="RefSeq" id="WP_147147910.1">
    <property type="nucleotide sequence ID" value="NZ_BKAJ01000030.1"/>
</dbReference>
<sequence length="325" mass="35450">MSRYLASRAVQTVVTLALMSFVVYLLIGLMPGDPIDMMIAGDPNMRSEDAARLRAVYGLDKPLLERYAAWAWQALQGNFGYSRTFSQPVLTVLWPRLVNTFVLAGLAFVIAVAIALPLGIWAASRPRSRIDYLINLLCFGGISTPPFWLALLLITLFAVKLGWLPAGGQADIRPGTSWLAALGDRSRYLVLPVTTLVLVQVGGYTRFMRGAMIEVLRQDYIRTARAKGLPEGRVRWGHAFGNALAPVLTILALSFGGLFSGALITETMFAWPGMGKAIYQAILDNDYNLALVGLLIATLATMLGNLLADLAYAWVDPRVSIEQSA</sequence>
<dbReference type="Proteomes" id="UP000321058">
    <property type="component" value="Unassembled WGS sequence"/>
</dbReference>
<dbReference type="InterPro" id="IPR000515">
    <property type="entry name" value="MetI-like"/>
</dbReference>
<comment type="similarity">
    <text evidence="7">Belongs to the binding-protein-dependent transport system permease family.</text>
</comment>
<comment type="subcellular location">
    <subcellularLocation>
        <location evidence="1 7">Cell membrane</location>
        <topology evidence="1 7">Multi-pass membrane protein</topology>
    </subcellularLocation>
</comment>
<dbReference type="Gene3D" id="1.10.3720.10">
    <property type="entry name" value="MetI-like"/>
    <property type="match status" value="1"/>
</dbReference>
<keyword evidence="5 7" id="KW-1133">Transmembrane helix</keyword>
<feature type="domain" description="ABC transmembrane type-1" evidence="8">
    <location>
        <begin position="97"/>
        <end position="308"/>
    </location>
</feature>
<organism evidence="9 10">
    <name type="scientific">Reyranella soli</name>
    <dbReference type="NCBI Taxonomy" id="1230389"/>
    <lineage>
        <taxon>Bacteria</taxon>
        <taxon>Pseudomonadati</taxon>
        <taxon>Pseudomonadota</taxon>
        <taxon>Alphaproteobacteria</taxon>
        <taxon>Hyphomicrobiales</taxon>
        <taxon>Reyranellaceae</taxon>
        <taxon>Reyranella</taxon>
    </lineage>
</organism>
<dbReference type="PANTHER" id="PTHR43163">
    <property type="entry name" value="DIPEPTIDE TRANSPORT SYSTEM PERMEASE PROTEIN DPPB-RELATED"/>
    <property type="match status" value="1"/>
</dbReference>
<name>A0A512N5Y1_9HYPH</name>